<keyword evidence="3" id="KW-1185">Reference proteome</keyword>
<gene>
    <name evidence="2" type="ORF">CMEL01_04429</name>
</gene>
<feature type="chain" id="PRO_5042528217" evidence="1">
    <location>
        <begin position="20"/>
        <end position="394"/>
    </location>
</feature>
<accession>A0AAI9UGP2</accession>
<dbReference type="Proteomes" id="UP001239795">
    <property type="component" value="Unassembled WGS sequence"/>
</dbReference>
<protein>
    <submittedName>
        <fullName evidence="2">Uncharacterized protein</fullName>
    </submittedName>
</protein>
<comment type="caution">
    <text evidence="2">The sequence shown here is derived from an EMBL/GenBank/DDBJ whole genome shotgun (WGS) entry which is preliminary data.</text>
</comment>
<proteinExistence type="predicted"/>
<evidence type="ECO:0000256" key="1">
    <source>
        <dbReference type="SAM" id="SignalP"/>
    </source>
</evidence>
<reference evidence="2 3" key="1">
    <citation type="submission" date="2016-10" db="EMBL/GenBank/DDBJ databases">
        <title>The genome sequence of Colletotrichum fioriniae PJ7.</title>
        <authorList>
            <person name="Baroncelli R."/>
        </authorList>
    </citation>
    <scope>NUCLEOTIDE SEQUENCE [LARGE SCALE GENOMIC DNA]</scope>
    <source>
        <strain evidence="2">Col 31</strain>
    </source>
</reference>
<dbReference type="AlphaFoldDB" id="A0AAI9UGP2"/>
<evidence type="ECO:0000313" key="2">
    <source>
        <dbReference type="EMBL" id="KAK1455669.1"/>
    </source>
</evidence>
<dbReference type="EMBL" id="MLGG01000024">
    <property type="protein sequence ID" value="KAK1455669.1"/>
    <property type="molecule type" value="Genomic_DNA"/>
</dbReference>
<organism evidence="2 3">
    <name type="scientific">Colletotrichum melonis</name>
    <dbReference type="NCBI Taxonomy" id="1209925"/>
    <lineage>
        <taxon>Eukaryota</taxon>
        <taxon>Fungi</taxon>
        <taxon>Dikarya</taxon>
        <taxon>Ascomycota</taxon>
        <taxon>Pezizomycotina</taxon>
        <taxon>Sordariomycetes</taxon>
        <taxon>Hypocreomycetidae</taxon>
        <taxon>Glomerellales</taxon>
        <taxon>Glomerellaceae</taxon>
        <taxon>Colletotrichum</taxon>
        <taxon>Colletotrichum acutatum species complex</taxon>
    </lineage>
</organism>
<keyword evidence="1" id="KW-0732">Signal</keyword>
<feature type="signal peptide" evidence="1">
    <location>
        <begin position="1"/>
        <end position="19"/>
    </location>
</feature>
<evidence type="ECO:0000313" key="3">
    <source>
        <dbReference type="Proteomes" id="UP001239795"/>
    </source>
</evidence>
<name>A0AAI9UGP2_9PEZI</name>
<sequence>MDFLLSLLLAHWLVYCADGGVWRLNYLTLHCQVVLISETVINTLNSALVVRVDSPPIKFSIEPLYRKQVDSIIRNRITTHIPAAVIIQEYRPSTTVSEQNSMEIPRKILAHRQLDNTVSAVVRAVICLIVVLDGHVLTLSSTIRRVTTLMLCIDMITEFRNGFRKSKGGDRTRIDTQTGFYYASAIWIAVFDNDNSLWNFKIIQILVVLGDMCQQKKTGTTHGASIMVLFLFVNHHIPFQLQDDSPGDSSLSDLHRRDVFLELCKSNTTQEATGEKRAGEGWTRSEITSLMSTIVTPLVGPAVGAFWGSIFAFASPKILQKICTALKDWQMSRPVTSGARWAMDSARPIIPSSPSQMEAGTRIIAMQNVHPSIHVLPPPATIRASRSRTFFGRW</sequence>